<keyword evidence="1" id="KW-0472">Membrane</keyword>
<gene>
    <name evidence="2" type="ORF">B0H17DRAFT_905386</name>
</gene>
<dbReference type="GO" id="GO:0005886">
    <property type="term" value="C:plasma membrane"/>
    <property type="evidence" value="ECO:0007669"/>
    <property type="project" value="InterPro"/>
</dbReference>
<dbReference type="InterPro" id="IPR009571">
    <property type="entry name" value="SUR7/Rim9-like_fungi"/>
</dbReference>
<sequence length="194" mass="20855">FYIAGIAFLFFALILSLLTSISLPFLPALDFVRVKFPNAPPSKDIMSQLRFGIWAPCSYDGNGQRSCPHQGHGYASTITSSDLKQSVLIGSSWTRGLAIHPVAAIFTAVAFGFACSTYDNGPFIATVASFVAAFLTGLAFIVDIALYAFVKQQVGKLPSGNTFASSAFWMTFVSLILLLLSGCTVCFGRRRDVA</sequence>
<dbReference type="AlphaFoldDB" id="A0AAD7CNS3"/>
<feature type="transmembrane region" description="Helical" evidence="1">
    <location>
        <begin position="123"/>
        <end position="147"/>
    </location>
</feature>
<evidence type="ECO:0008006" key="4">
    <source>
        <dbReference type="Google" id="ProtNLM"/>
    </source>
</evidence>
<feature type="transmembrane region" description="Helical" evidence="1">
    <location>
        <begin position="97"/>
        <end position="116"/>
    </location>
</feature>
<name>A0AAD7CNS3_MYCRO</name>
<evidence type="ECO:0000256" key="1">
    <source>
        <dbReference type="SAM" id="Phobius"/>
    </source>
</evidence>
<proteinExistence type="predicted"/>
<dbReference type="GO" id="GO:0032153">
    <property type="term" value="C:cell division site"/>
    <property type="evidence" value="ECO:0007669"/>
    <property type="project" value="TreeGrafter"/>
</dbReference>
<keyword evidence="1" id="KW-0812">Transmembrane</keyword>
<keyword evidence="1" id="KW-1133">Transmembrane helix</keyword>
<organism evidence="2 3">
    <name type="scientific">Mycena rosella</name>
    <name type="common">Pink bonnet</name>
    <name type="synonym">Agaricus rosellus</name>
    <dbReference type="NCBI Taxonomy" id="1033263"/>
    <lineage>
        <taxon>Eukaryota</taxon>
        <taxon>Fungi</taxon>
        <taxon>Dikarya</taxon>
        <taxon>Basidiomycota</taxon>
        <taxon>Agaricomycotina</taxon>
        <taxon>Agaricomycetes</taxon>
        <taxon>Agaricomycetidae</taxon>
        <taxon>Agaricales</taxon>
        <taxon>Marasmiineae</taxon>
        <taxon>Mycenaceae</taxon>
        <taxon>Mycena</taxon>
    </lineage>
</organism>
<keyword evidence="3" id="KW-1185">Reference proteome</keyword>
<feature type="non-terminal residue" evidence="2">
    <location>
        <position position="194"/>
    </location>
</feature>
<protein>
    <recommendedName>
        <fullName evidence="4">Pali-domain-containing protein</fullName>
    </recommendedName>
</protein>
<comment type="caution">
    <text evidence="2">The sequence shown here is derived from an EMBL/GenBank/DDBJ whole genome shotgun (WGS) entry which is preliminary data.</text>
</comment>
<evidence type="ECO:0000313" key="2">
    <source>
        <dbReference type="EMBL" id="KAJ7654928.1"/>
    </source>
</evidence>
<dbReference type="Pfam" id="PF06687">
    <property type="entry name" value="SUR7"/>
    <property type="match status" value="1"/>
</dbReference>
<feature type="non-terminal residue" evidence="2">
    <location>
        <position position="1"/>
    </location>
</feature>
<dbReference type="EMBL" id="JARKIE010000314">
    <property type="protein sequence ID" value="KAJ7654928.1"/>
    <property type="molecule type" value="Genomic_DNA"/>
</dbReference>
<reference evidence="2" key="1">
    <citation type="submission" date="2023-03" db="EMBL/GenBank/DDBJ databases">
        <title>Massive genome expansion in bonnet fungi (Mycena s.s.) driven by repeated elements and novel gene families across ecological guilds.</title>
        <authorList>
            <consortium name="Lawrence Berkeley National Laboratory"/>
            <person name="Harder C.B."/>
            <person name="Miyauchi S."/>
            <person name="Viragh M."/>
            <person name="Kuo A."/>
            <person name="Thoen E."/>
            <person name="Andreopoulos B."/>
            <person name="Lu D."/>
            <person name="Skrede I."/>
            <person name="Drula E."/>
            <person name="Henrissat B."/>
            <person name="Morin E."/>
            <person name="Kohler A."/>
            <person name="Barry K."/>
            <person name="LaButti K."/>
            <person name="Morin E."/>
            <person name="Salamov A."/>
            <person name="Lipzen A."/>
            <person name="Mereny Z."/>
            <person name="Hegedus B."/>
            <person name="Baldrian P."/>
            <person name="Stursova M."/>
            <person name="Weitz H."/>
            <person name="Taylor A."/>
            <person name="Grigoriev I.V."/>
            <person name="Nagy L.G."/>
            <person name="Martin F."/>
            <person name="Kauserud H."/>
        </authorList>
    </citation>
    <scope>NUCLEOTIDE SEQUENCE</scope>
    <source>
        <strain evidence="2">CBHHK067</strain>
    </source>
</reference>
<dbReference type="GO" id="GO:0035838">
    <property type="term" value="C:growing cell tip"/>
    <property type="evidence" value="ECO:0007669"/>
    <property type="project" value="TreeGrafter"/>
</dbReference>
<dbReference type="Gene3D" id="1.20.140.150">
    <property type="match status" value="1"/>
</dbReference>
<dbReference type="PANTHER" id="PTHR28013">
    <property type="entry name" value="PROTEIN DCV1-RELATED"/>
    <property type="match status" value="1"/>
</dbReference>
<accession>A0AAD7CNS3</accession>
<dbReference type="PANTHER" id="PTHR28013:SF4">
    <property type="entry name" value="MARVEL DOMAIN-CONTAINING PROTEIN"/>
    <property type="match status" value="1"/>
</dbReference>
<dbReference type="Proteomes" id="UP001221757">
    <property type="component" value="Unassembled WGS sequence"/>
</dbReference>
<feature type="transmembrane region" description="Helical" evidence="1">
    <location>
        <begin position="167"/>
        <end position="188"/>
    </location>
</feature>
<dbReference type="InterPro" id="IPR051380">
    <property type="entry name" value="pH-response_reg_palI/RIM9"/>
</dbReference>
<evidence type="ECO:0000313" key="3">
    <source>
        <dbReference type="Proteomes" id="UP001221757"/>
    </source>
</evidence>